<dbReference type="EMBL" id="RKHL01000002">
    <property type="protein sequence ID" value="ROR75962.1"/>
    <property type="molecule type" value="Genomic_DNA"/>
</dbReference>
<dbReference type="Gene3D" id="1.10.290.10">
    <property type="entry name" value="Topoisomerase I, domain 4"/>
    <property type="match status" value="1"/>
</dbReference>
<dbReference type="InterPro" id="IPR003602">
    <property type="entry name" value="Topo_IA_DNA-bd_dom"/>
</dbReference>
<sequence>MTLAILTEKPSAGRAFGAALGGAQGTFNGESYVITSARGHLFELAQPEEQLLGGGPSEAAAMKAWNLGTLPWDISKFAWKRVPIKGASDTIKQVRSVLSKVDEIVIATDLDPTGEGDAIAWNIIDELKLHGKKFSRMEFTDEAPASLQKAFVKRRPIVSMMDEGDYRKADFRNKLDFLTMQHTRIASLAAGQNAVLRQGRLKSVMVNLVGAQLAAHTNYVKIPEYQNRFRDENDVLYINPEEPRFKTEGEVPNVYSSSKVVLDSRTDKTTAPRKLLDLAGLSARLSGKGVKADVVLATYQKMYEDQVVSYPRTEDKTITVEQFNELLPFANKIAVLVGVDPALLTERSPRKTHVKDSGAHGANRPGPKVPASMAAIEAKYGPVAPLIYEELARSYLAMLAADYRYEAQVGHLESYPQFIGKVSVPKFAGWKAVFFDADDKDDDENTKGLGTKADPLVFEIIPPRPEHPSMKWLMKQLEKRDVGTGATRTSTYADVTGTKAKYPLLKDARGKITMSEFGDMSYRLLPGTQIGDLTTTEQVYGVMRDIAAGTTSTDDALAVVADWVRADIVTMQRNAATMHKDLGLAPRAAAKEKIEGVWAKTGQPVKFAKEWSGHVFTDHELQELLAGNEITFTAISAKSGNEFQAKGSLDEQVMEKGGKKYAFVGFKPDFSAKASGGSATPPRAWCSHVFTAAEIKDLIGGKKIYIDDFMSKKGATFAATVSFGVEKGSGTKKIIPHFG</sequence>
<dbReference type="Gene3D" id="3.40.50.140">
    <property type="match status" value="1"/>
</dbReference>
<evidence type="ECO:0000256" key="1">
    <source>
        <dbReference type="ARBA" id="ARBA00023029"/>
    </source>
</evidence>
<evidence type="ECO:0000259" key="6">
    <source>
        <dbReference type="PROSITE" id="PS52039"/>
    </source>
</evidence>
<keyword evidence="2" id="KW-0238">DNA-binding</keyword>
<protein>
    <submittedName>
        <fullName evidence="7">DNA topoisomerase-3</fullName>
    </submittedName>
</protein>
<evidence type="ECO:0000256" key="4">
    <source>
        <dbReference type="SAM" id="MobiDB-lite"/>
    </source>
</evidence>
<dbReference type="InterPro" id="IPR025222">
    <property type="entry name" value="DUF3945"/>
</dbReference>
<dbReference type="GO" id="GO:0043597">
    <property type="term" value="C:cytoplasmic replication fork"/>
    <property type="evidence" value="ECO:0007669"/>
    <property type="project" value="TreeGrafter"/>
</dbReference>
<dbReference type="Gene3D" id="1.10.460.10">
    <property type="entry name" value="Topoisomerase I, domain 2"/>
    <property type="match status" value="2"/>
</dbReference>
<dbReference type="RefSeq" id="WP_085514076.1">
    <property type="nucleotide sequence ID" value="NZ_FXAP01000007.1"/>
</dbReference>
<comment type="caution">
    <text evidence="7">The sequence shown here is derived from an EMBL/GenBank/DDBJ whole genome shotgun (WGS) entry which is preliminary data.</text>
</comment>
<evidence type="ECO:0000313" key="8">
    <source>
        <dbReference type="Proteomes" id="UP000266915"/>
    </source>
</evidence>
<gene>
    <name evidence="7" type="ORF">EDD42_3913</name>
</gene>
<dbReference type="SMART" id="SM00493">
    <property type="entry name" value="TOPRIM"/>
    <property type="match status" value="1"/>
</dbReference>
<dbReference type="PROSITE" id="PS50880">
    <property type="entry name" value="TOPRIM"/>
    <property type="match status" value="1"/>
</dbReference>
<dbReference type="PROSITE" id="PS52039">
    <property type="entry name" value="TOPO_IA_2"/>
    <property type="match status" value="1"/>
</dbReference>
<dbReference type="InterPro" id="IPR013825">
    <property type="entry name" value="Topo_IA_cen_sub2"/>
</dbReference>
<dbReference type="SMART" id="SM00437">
    <property type="entry name" value="TOP1Ac"/>
    <property type="match status" value="1"/>
</dbReference>
<dbReference type="InterPro" id="IPR013826">
    <property type="entry name" value="Topo_IA_cen_sub3"/>
</dbReference>
<keyword evidence="3 7" id="KW-0413">Isomerase</keyword>
<dbReference type="InterPro" id="IPR000380">
    <property type="entry name" value="Topo_IA"/>
</dbReference>
<feature type="region of interest" description="Disordered" evidence="4">
    <location>
        <begin position="347"/>
        <end position="368"/>
    </location>
</feature>
<keyword evidence="8" id="KW-1185">Reference proteome</keyword>
<evidence type="ECO:0000256" key="2">
    <source>
        <dbReference type="ARBA" id="ARBA00023125"/>
    </source>
</evidence>
<feature type="domain" description="Toprim" evidence="5">
    <location>
        <begin position="2"/>
        <end position="142"/>
    </location>
</feature>
<reference evidence="7 8" key="1">
    <citation type="submission" date="2018-11" db="EMBL/GenBank/DDBJ databases">
        <title>Sequencing the genomes of 1000 actinobacteria strains.</title>
        <authorList>
            <person name="Klenk H.-P."/>
        </authorList>
    </citation>
    <scope>NUCLEOTIDE SEQUENCE [LARGE SCALE GENOMIC DNA]</scope>
    <source>
        <strain evidence="7 8">DSM 14012</strain>
    </source>
</reference>
<accession>A0A3N2BLB6</accession>
<evidence type="ECO:0000256" key="3">
    <source>
        <dbReference type="ARBA" id="ARBA00023235"/>
    </source>
</evidence>
<dbReference type="Pfam" id="PF13101">
    <property type="entry name" value="DUF3945"/>
    <property type="match status" value="1"/>
</dbReference>
<dbReference type="AlphaFoldDB" id="A0A3N2BLB6"/>
<dbReference type="GO" id="GO:0003677">
    <property type="term" value="F:DNA binding"/>
    <property type="evidence" value="ECO:0007669"/>
    <property type="project" value="UniProtKB-KW"/>
</dbReference>
<evidence type="ECO:0000313" key="7">
    <source>
        <dbReference type="EMBL" id="ROR75962.1"/>
    </source>
</evidence>
<dbReference type="PANTHER" id="PTHR11390">
    <property type="entry name" value="PROKARYOTIC DNA TOPOISOMERASE"/>
    <property type="match status" value="1"/>
</dbReference>
<name>A0A3N2BLB6_9MICO</name>
<dbReference type="InterPro" id="IPR006171">
    <property type="entry name" value="TOPRIM_dom"/>
</dbReference>
<dbReference type="Pfam" id="PF01751">
    <property type="entry name" value="Toprim"/>
    <property type="match status" value="1"/>
</dbReference>
<keyword evidence="1" id="KW-0799">Topoisomerase</keyword>
<dbReference type="Gene3D" id="2.70.20.10">
    <property type="entry name" value="Topoisomerase I, domain 3"/>
    <property type="match status" value="1"/>
</dbReference>
<dbReference type="PANTHER" id="PTHR11390:SF21">
    <property type="entry name" value="DNA TOPOISOMERASE 3-ALPHA"/>
    <property type="match status" value="1"/>
</dbReference>
<dbReference type="PRINTS" id="PR00417">
    <property type="entry name" value="PRTPISMRASEI"/>
</dbReference>
<evidence type="ECO:0000259" key="5">
    <source>
        <dbReference type="PROSITE" id="PS50880"/>
    </source>
</evidence>
<dbReference type="InterPro" id="IPR013824">
    <property type="entry name" value="Topo_IA_cen_sub1"/>
</dbReference>
<dbReference type="InterPro" id="IPR013497">
    <property type="entry name" value="Topo_IA_cen"/>
</dbReference>
<organism evidence="7 8">
    <name type="scientific">Plantibacter flavus</name>
    <dbReference type="NCBI Taxonomy" id="150123"/>
    <lineage>
        <taxon>Bacteria</taxon>
        <taxon>Bacillati</taxon>
        <taxon>Actinomycetota</taxon>
        <taxon>Actinomycetes</taxon>
        <taxon>Micrococcales</taxon>
        <taxon>Microbacteriaceae</taxon>
        <taxon>Plantibacter</taxon>
    </lineage>
</organism>
<dbReference type="Pfam" id="PF01131">
    <property type="entry name" value="Topoisom_bac"/>
    <property type="match status" value="1"/>
</dbReference>
<dbReference type="GO" id="GO:0006265">
    <property type="term" value="P:DNA topological change"/>
    <property type="evidence" value="ECO:0007669"/>
    <property type="project" value="InterPro"/>
</dbReference>
<dbReference type="Proteomes" id="UP000266915">
    <property type="component" value="Unassembled WGS sequence"/>
</dbReference>
<dbReference type="SUPFAM" id="SSF56712">
    <property type="entry name" value="Prokaryotic type I DNA topoisomerase"/>
    <property type="match status" value="1"/>
</dbReference>
<proteinExistence type="predicted"/>
<feature type="domain" description="Topo IA-type catalytic" evidence="6">
    <location>
        <begin position="162"/>
        <end position="569"/>
    </location>
</feature>
<dbReference type="GO" id="GO:0006281">
    <property type="term" value="P:DNA repair"/>
    <property type="evidence" value="ECO:0007669"/>
    <property type="project" value="TreeGrafter"/>
</dbReference>
<dbReference type="GO" id="GO:0003917">
    <property type="term" value="F:DNA topoisomerase type I (single strand cut, ATP-independent) activity"/>
    <property type="evidence" value="ECO:0007669"/>
    <property type="project" value="InterPro"/>
</dbReference>
<dbReference type="GO" id="GO:0006310">
    <property type="term" value="P:DNA recombination"/>
    <property type="evidence" value="ECO:0007669"/>
    <property type="project" value="TreeGrafter"/>
</dbReference>
<dbReference type="InterPro" id="IPR023405">
    <property type="entry name" value="Topo_IA_core_domain"/>
</dbReference>